<evidence type="ECO:0000256" key="5">
    <source>
        <dbReference type="ARBA" id="ARBA00022833"/>
    </source>
</evidence>
<dbReference type="OrthoDB" id="952271at2759"/>
<keyword evidence="3" id="KW-0479">Metal-binding</keyword>
<accession>A0A9W8HQD1</accession>
<dbReference type="EMBL" id="JANBUO010002290">
    <property type="protein sequence ID" value="KAJ2795136.1"/>
    <property type="molecule type" value="Genomic_DNA"/>
</dbReference>
<comment type="similarity">
    <text evidence="1">Belongs to the peptidase M16 family.</text>
</comment>
<dbReference type="Pfam" id="PF00675">
    <property type="entry name" value="Peptidase_M16"/>
    <property type="match status" value="1"/>
</dbReference>
<evidence type="ECO:0000259" key="7">
    <source>
        <dbReference type="Pfam" id="PF00675"/>
    </source>
</evidence>
<evidence type="ECO:0000256" key="4">
    <source>
        <dbReference type="ARBA" id="ARBA00022801"/>
    </source>
</evidence>
<evidence type="ECO:0000313" key="9">
    <source>
        <dbReference type="Proteomes" id="UP001140094"/>
    </source>
</evidence>
<dbReference type="Gene3D" id="3.30.830.10">
    <property type="entry name" value="Metalloenzyme, LuxS/M16 peptidase-like"/>
    <property type="match status" value="1"/>
</dbReference>
<protein>
    <submittedName>
        <fullName evidence="8">Metalloprotease</fullName>
        <ecNumber evidence="8">3.4.24.56</ecNumber>
    </submittedName>
</protein>
<feature type="domain" description="Peptidase M16 N-terminal" evidence="7">
    <location>
        <begin position="56"/>
        <end position="96"/>
    </location>
</feature>
<evidence type="ECO:0000256" key="3">
    <source>
        <dbReference type="ARBA" id="ARBA00022723"/>
    </source>
</evidence>
<keyword evidence="9" id="KW-1185">Reference proteome</keyword>
<evidence type="ECO:0000256" key="1">
    <source>
        <dbReference type="ARBA" id="ARBA00007261"/>
    </source>
</evidence>
<proteinExistence type="inferred from homology"/>
<dbReference type="InterPro" id="IPR011765">
    <property type="entry name" value="Pept_M16_N"/>
</dbReference>
<reference evidence="8" key="1">
    <citation type="submission" date="2022-07" db="EMBL/GenBank/DDBJ databases">
        <title>Phylogenomic reconstructions and comparative analyses of Kickxellomycotina fungi.</title>
        <authorList>
            <person name="Reynolds N.K."/>
            <person name="Stajich J.E."/>
            <person name="Barry K."/>
            <person name="Grigoriev I.V."/>
            <person name="Crous P."/>
            <person name="Smith M.E."/>
        </authorList>
    </citation>
    <scope>NUCLEOTIDE SEQUENCE</scope>
    <source>
        <strain evidence="8">NRRL 1565</strain>
    </source>
</reference>
<comment type="caution">
    <text evidence="8">The sequence shown here is derived from an EMBL/GenBank/DDBJ whole genome shotgun (WGS) entry which is preliminary data.</text>
</comment>
<dbReference type="GO" id="GO:0046872">
    <property type="term" value="F:metal ion binding"/>
    <property type="evidence" value="ECO:0007669"/>
    <property type="project" value="UniProtKB-KW"/>
</dbReference>
<sequence length="106" mass="11759">MNPFDVKQLPDWETGFEPRLTAESRMPYKEYTGPLEQSAKDNCQYRLLRLPNNMMVTCVSDPDTETAAAALTVGVGSHADPDDALGLAHLLEHMLSLVSIIQTKQL</sequence>
<dbReference type="InterPro" id="IPR011249">
    <property type="entry name" value="Metalloenz_LuxS/M16"/>
</dbReference>
<keyword evidence="4 8" id="KW-0378">Hydrolase</keyword>
<dbReference type="Proteomes" id="UP001140094">
    <property type="component" value="Unassembled WGS sequence"/>
</dbReference>
<keyword evidence="5" id="KW-0862">Zinc</keyword>
<dbReference type="AlphaFoldDB" id="A0A9W8HQD1"/>
<dbReference type="GO" id="GO:0004222">
    <property type="term" value="F:metalloendopeptidase activity"/>
    <property type="evidence" value="ECO:0007669"/>
    <property type="project" value="UniProtKB-EC"/>
</dbReference>
<evidence type="ECO:0000256" key="6">
    <source>
        <dbReference type="ARBA" id="ARBA00023049"/>
    </source>
</evidence>
<dbReference type="InterPro" id="IPR050626">
    <property type="entry name" value="Peptidase_M16"/>
</dbReference>
<dbReference type="SUPFAM" id="SSF63411">
    <property type="entry name" value="LuxS/MPP-like metallohydrolase"/>
    <property type="match status" value="1"/>
</dbReference>
<keyword evidence="6 8" id="KW-0482">Metalloprotease</keyword>
<dbReference type="GO" id="GO:0006508">
    <property type="term" value="P:proteolysis"/>
    <property type="evidence" value="ECO:0007669"/>
    <property type="project" value="UniProtKB-KW"/>
</dbReference>
<evidence type="ECO:0000256" key="2">
    <source>
        <dbReference type="ARBA" id="ARBA00022670"/>
    </source>
</evidence>
<gene>
    <name evidence="8" type="primary">STE23_10</name>
    <name evidence="8" type="ORF">H4R20_005983</name>
</gene>
<dbReference type="EC" id="3.4.24.56" evidence="8"/>
<organism evidence="8 9">
    <name type="scientific">Coemansia guatemalensis</name>
    <dbReference type="NCBI Taxonomy" id="2761395"/>
    <lineage>
        <taxon>Eukaryota</taxon>
        <taxon>Fungi</taxon>
        <taxon>Fungi incertae sedis</taxon>
        <taxon>Zoopagomycota</taxon>
        <taxon>Kickxellomycotina</taxon>
        <taxon>Kickxellomycetes</taxon>
        <taxon>Kickxellales</taxon>
        <taxon>Kickxellaceae</taxon>
        <taxon>Coemansia</taxon>
    </lineage>
</organism>
<dbReference type="PANTHER" id="PTHR43690">
    <property type="entry name" value="NARDILYSIN"/>
    <property type="match status" value="1"/>
</dbReference>
<name>A0A9W8HQD1_9FUNG</name>
<evidence type="ECO:0000313" key="8">
    <source>
        <dbReference type="EMBL" id="KAJ2795136.1"/>
    </source>
</evidence>
<dbReference type="PANTHER" id="PTHR43690:SF18">
    <property type="entry name" value="INSULIN-DEGRADING ENZYME-RELATED"/>
    <property type="match status" value="1"/>
</dbReference>
<keyword evidence="2" id="KW-0645">Protease</keyword>